<dbReference type="GO" id="GO:0005576">
    <property type="term" value="C:extracellular region"/>
    <property type="evidence" value="ECO:0007669"/>
    <property type="project" value="UniProtKB-SubCell"/>
</dbReference>
<dbReference type="InterPro" id="IPR001492">
    <property type="entry name" value="Flagellin"/>
</dbReference>
<organism evidence="7 8">
    <name type="scientific">Clostridium novyi A str. 4552</name>
    <dbReference type="NCBI Taxonomy" id="1444289"/>
    <lineage>
        <taxon>Bacteria</taxon>
        <taxon>Bacillati</taxon>
        <taxon>Bacillota</taxon>
        <taxon>Clostridia</taxon>
        <taxon>Eubacteriales</taxon>
        <taxon>Clostridiaceae</taxon>
        <taxon>Clostridium</taxon>
    </lineage>
</organism>
<dbReference type="GO" id="GO:0009288">
    <property type="term" value="C:bacterial-type flagellum"/>
    <property type="evidence" value="ECO:0007669"/>
    <property type="project" value="UniProtKB-SubCell"/>
</dbReference>
<evidence type="ECO:0000256" key="2">
    <source>
        <dbReference type="ARBA" id="ARBA00020110"/>
    </source>
</evidence>
<dbReference type="PANTHER" id="PTHR42792">
    <property type="entry name" value="FLAGELLIN"/>
    <property type="match status" value="1"/>
</dbReference>
<dbReference type="InterPro" id="IPR046358">
    <property type="entry name" value="Flagellin_C"/>
</dbReference>
<dbReference type="InterPro" id="IPR001029">
    <property type="entry name" value="Flagellin_N"/>
</dbReference>
<dbReference type="GO" id="GO:0005198">
    <property type="term" value="F:structural molecule activity"/>
    <property type="evidence" value="ECO:0007669"/>
    <property type="project" value="UniProtKB-UniRule"/>
</dbReference>
<dbReference type="AlphaFoldDB" id="A0A0A0HUD2"/>
<dbReference type="EMBL" id="JENJ01000118">
    <property type="protein sequence ID" value="KGM92764.1"/>
    <property type="molecule type" value="Genomic_DNA"/>
</dbReference>
<evidence type="ECO:0000259" key="5">
    <source>
        <dbReference type="Pfam" id="PF00669"/>
    </source>
</evidence>
<dbReference type="Pfam" id="PF00669">
    <property type="entry name" value="Flagellin_N"/>
    <property type="match status" value="1"/>
</dbReference>
<sequence>MLINNALVLGTFSKLNKNIKKSERCNATATSGKRINKAADDAAGLGICESFKAQVRGLSQGERNTQEGLSLLQCVDGHMEGIQKDLQRMREMAIENATDTRTDEDREKAEKEFNQIKENIKYVSDNAEFNKIKLFDKDKKLSIQIKYEPFIYEEINLNELSLNSLGIESDNVLTRDTASKAIQSLDDAISKCVSQRVDIGSAMSRLESALNDSKNTNSSTTASLSRIEDIDMANAAMNLFKSDVLVKYTNAMVCHANQDTNNSMKLLG</sequence>
<evidence type="ECO:0000313" key="8">
    <source>
        <dbReference type="Proteomes" id="UP000030012"/>
    </source>
</evidence>
<dbReference type="SUPFAM" id="SSF64518">
    <property type="entry name" value="Phase 1 flagellin"/>
    <property type="match status" value="1"/>
</dbReference>
<dbReference type="PRINTS" id="PR00207">
    <property type="entry name" value="FLAGELLIN"/>
</dbReference>
<dbReference type="PANTHER" id="PTHR42792:SF2">
    <property type="entry name" value="FLAGELLIN"/>
    <property type="match status" value="1"/>
</dbReference>
<dbReference type="Pfam" id="PF00700">
    <property type="entry name" value="Flagellin_C"/>
    <property type="match status" value="1"/>
</dbReference>
<evidence type="ECO:0000256" key="1">
    <source>
        <dbReference type="ARBA" id="ARBA00005709"/>
    </source>
</evidence>
<protein>
    <recommendedName>
        <fullName evidence="2 4">Flagellin</fullName>
    </recommendedName>
</protein>
<evidence type="ECO:0000256" key="3">
    <source>
        <dbReference type="ARBA" id="ARBA00023143"/>
    </source>
</evidence>
<comment type="function">
    <text evidence="4">Flagellin is the subunit protein which polymerizes to form the filaments of bacterial flagella.</text>
</comment>
<keyword evidence="4" id="KW-0964">Secreted</keyword>
<feature type="domain" description="Flagellin C-terminal" evidence="6">
    <location>
        <begin position="182"/>
        <end position="267"/>
    </location>
</feature>
<comment type="subcellular location">
    <subcellularLocation>
        <location evidence="4">Secreted</location>
    </subcellularLocation>
    <subcellularLocation>
        <location evidence="4">Bacterial flagellum</location>
    </subcellularLocation>
</comment>
<reference evidence="7 8" key="1">
    <citation type="submission" date="2014-01" db="EMBL/GenBank/DDBJ databases">
        <title>Plasmidome dynamics in the species complex Clostridium novyi sensu lato converts strains of independent lineages into distinctly different pathogens.</title>
        <authorList>
            <person name="Skarin H."/>
            <person name="Segerman B."/>
        </authorList>
    </citation>
    <scope>NUCLEOTIDE SEQUENCE [LARGE SCALE GENOMIC DNA]</scope>
    <source>
        <strain evidence="7 8">4552</strain>
    </source>
</reference>
<dbReference type="OrthoDB" id="9796789at2"/>
<keyword evidence="7" id="KW-0282">Flagellum</keyword>
<dbReference type="InterPro" id="IPR042187">
    <property type="entry name" value="Flagellin_C_sub2"/>
</dbReference>
<comment type="similarity">
    <text evidence="1 4">Belongs to the bacterial flagellin family.</text>
</comment>
<dbReference type="Proteomes" id="UP000030012">
    <property type="component" value="Unassembled WGS sequence"/>
</dbReference>
<evidence type="ECO:0000259" key="6">
    <source>
        <dbReference type="Pfam" id="PF00700"/>
    </source>
</evidence>
<name>A0A0A0HUD2_CLONO</name>
<feature type="domain" description="Flagellin N-terminal" evidence="5">
    <location>
        <begin position="5"/>
        <end position="138"/>
    </location>
</feature>
<accession>A0A0A0HUD2</accession>
<comment type="caution">
    <text evidence="7">The sequence shown here is derived from an EMBL/GenBank/DDBJ whole genome shotgun (WGS) entry which is preliminary data.</text>
</comment>
<evidence type="ECO:0000256" key="4">
    <source>
        <dbReference type="RuleBase" id="RU362073"/>
    </source>
</evidence>
<dbReference type="RefSeq" id="WP_039256371.1">
    <property type="nucleotide sequence ID" value="NZ_JENJ01000118.1"/>
</dbReference>
<dbReference type="Gene3D" id="1.20.1330.10">
    <property type="entry name" value="f41 fragment of flagellin, N-terminal domain"/>
    <property type="match status" value="1"/>
</dbReference>
<keyword evidence="7" id="KW-0969">Cilium</keyword>
<evidence type="ECO:0000313" key="7">
    <source>
        <dbReference type="EMBL" id="KGM92764.1"/>
    </source>
</evidence>
<gene>
    <name evidence="7" type="ORF">Z968_13100</name>
</gene>
<keyword evidence="3 4" id="KW-0975">Bacterial flagellum</keyword>
<dbReference type="Gene3D" id="6.10.10.10">
    <property type="entry name" value="Flagellar export chaperone, C-terminal domain"/>
    <property type="match status" value="1"/>
</dbReference>
<proteinExistence type="inferred from homology"/>
<keyword evidence="7" id="KW-0966">Cell projection</keyword>